<dbReference type="AlphaFoldDB" id="A0AAV5K8Y1"/>
<keyword evidence="2" id="KW-1185">Reference proteome</keyword>
<dbReference type="PANTHER" id="PTHR47979">
    <property type="entry name" value="DRAB11-RELATED"/>
    <property type="match status" value="1"/>
</dbReference>
<evidence type="ECO:0000313" key="2">
    <source>
        <dbReference type="Proteomes" id="UP001054252"/>
    </source>
</evidence>
<dbReference type="SUPFAM" id="SSF52540">
    <property type="entry name" value="P-loop containing nucleoside triphosphate hydrolases"/>
    <property type="match status" value="1"/>
</dbReference>
<protein>
    <submittedName>
        <fullName evidence="1">Uncharacterized protein</fullName>
    </submittedName>
</protein>
<accession>A0AAV5K8Y1</accession>
<dbReference type="InterPro" id="IPR050209">
    <property type="entry name" value="Rab_GTPases_membrane_traffic"/>
</dbReference>
<dbReference type="Gene3D" id="3.40.50.300">
    <property type="entry name" value="P-loop containing nucleotide triphosphate hydrolases"/>
    <property type="match status" value="1"/>
</dbReference>
<dbReference type="EMBL" id="BPVZ01000054">
    <property type="protein sequence ID" value="GKV20126.1"/>
    <property type="molecule type" value="Genomic_DNA"/>
</dbReference>
<comment type="caution">
    <text evidence="1">The sequence shown here is derived from an EMBL/GenBank/DDBJ whole genome shotgun (WGS) entry which is preliminary data.</text>
</comment>
<gene>
    <name evidence="1" type="ORF">SLEP1_g30289</name>
</gene>
<dbReference type="GO" id="GO:0005525">
    <property type="term" value="F:GTP binding"/>
    <property type="evidence" value="ECO:0007669"/>
    <property type="project" value="InterPro"/>
</dbReference>
<name>A0AAV5K8Y1_9ROSI</name>
<dbReference type="InterPro" id="IPR001806">
    <property type="entry name" value="Small_GTPase"/>
</dbReference>
<reference evidence="1 2" key="1">
    <citation type="journal article" date="2021" name="Commun. Biol.">
        <title>The genome of Shorea leprosula (Dipterocarpaceae) highlights the ecological relevance of drought in aseasonal tropical rainforests.</title>
        <authorList>
            <person name="Ng K.K.S."/>
            <person name="Kobayashi M.J."/>
            <person name="Fawcett J.A."/>
            <person name="Hatakeyama M."/>
            <person name="Paape T."/>
            <person name="Ng C.H."/>
            <person name="Ang C.C."/>
            <person name="Tnah L.H."/>
            <person name="Lee C.T."/>
            <person name="Nishiyama T."/>
            <person name="Sese J."/>
            <person name="O'Brien M.J."/>
            <person name="Copetti D."/>
            <person name="Mohd Noor M.I."/>
            <person name="Ong R.C."/>
            <person name="Putra M."/>
            <person name="Sireger I.Z."/>
            <person name="Indrioko S."/>
            <person name="Kosugi Y."/>
            <person name="Izuno A."/>
            <person name="Isagi Y."/>
            <person name="Lee S.L."/>
            <person name="Shimizu K.K."/>
        </authorList>
    </citation>
    <scope>NUCLEOTIDE SEQUENCE [LARGE SCALE GENOMIC DNA]</scope>
    <source>
        <strain evidence="1">214</strain>
    </source>
</reference>
<dbReference type="InterPro" id="IPR027417">
    <property type="entry name" value="P-loop_NTPase"/>
</dbReference>
<evidence type="ECO:0000313" key="1">
    <source>
        <dbReference type="EMBL" id="GKV20126.1"/>
    </source>
</evidence>
<organism evidence="1 2">
    <name type="scientific">Rubroshorea leprosula</name>
    <dbReference type="NCBI Taxonomy" id="152421"/>
    <lineage>
        <taxon>Eukaryota</taxon>
        <taxon>Viridiplantae</taxon>
        <taxon>Streptophyta</taxon>
        <taxon>Embryophyta</taxon>
        <taxon>Tracheophyta</taxon>
        <taxon>Spermatophyta</taxon>
        <taxon>Magnoliopsida</taxon>
        <taxon>eudicotyledons</taxon>
        <taxon>Gunneridae</taxon>
        <taxon>Pentapetalae</taxon>
        <taxon>rosids</taxon>
        <taxon>malvids</taxon>
        <taxon>Malvales</taxon>
        <taxon>Dipterocarpaceae</taxon>
        <taxon>Rubroshorea</taxon>
    </lineage>
</organism>
<dbReference type="PRINTS" id="PR00449">
    <property type="entry name" value="RASTRNSFRMNG"/>
</dbReference>
<dbReference type="Proteomes" id="UP001054252">
    <property type="component" value="Unassembled WGS sequence"/>
</dbReference>
<sequence length="81" mass="9144">MRKSVNTKYLFKAVLTGDSAVGKCRSKLLSRFSNDELSRLSKHEFRLDSKPTLGVKFAYRNVKISHKIIKAQIWDTGGTLG</sequence>
<proteinExistence type="predicted"/>
<dbReference type="Pfam" id="PF00071">
    <property type="entry name" value="Ras"/>
    <property type="match status" value="1"/>
</dbReference>
<dbReference type="GO" id="GO:0003924">
    <property type="term" value="F:GTPase activity"/>
    <property type="evidence" value="ECO:0007669"/>
    <property type="project" value="InterPro"/>
</dbReference>